<feature type="transmembrane region" description="Helical" evidence="10">
    <location>
        <begin position="63"/>
        <end position="85"/>
    </location>
</feature>
<gene>
    <name evidence="13" type="ORF">JEQ47_11370</name>
</gene>
<dbReference type="AlphaFoldDB" id="A0A934J0F3"/>
<evidence type="ECO:0000259" key="12">
    <source>
        <dbReference type="PROSITE" id="PS51846"/>
    </source>
</evidence>
<accession>A0A934J0F3</accession>
<keyword evidence="7 9" id="KW-0472">Membrane</keyword>
<evidence type="ECO:0000259" key="11">
    <source>
        <dbReference type="PROSITE" id="PS51371"/>
    </source>
</evidence>
<comment type="caution">
    <text evidence="13">The sequence shown here is derived from an EMBL/GenBank/DDBJ whole genome shotgun (WGS) entry which is preliminary data.</text>
</comment>
<dbReference type="PROSITE" id="PS51846">
    <property type="entry name" value="CNNM"/>
    <property type="match status" value="1"/>
</dbReference>
<dbReference type="CDD" id="cd04590">
    <property type="entry name" value="CBS_pair_CorC_HlyC_assoc"/>
    <property type="match status" value="1"/>
</dbReference>
<dbReference type="RefSeq" id="WP_198876509.1">
    <property type="nucleotide sequence ID" value="NZ_JAEKMH010000002.1"/>
</dbReference>
<dbReference type="Gene3D" id="3.30.465.10">
    <property type="match status" value="1"/>
</dbReference>
<dbReference type="PANTHER" id="PTHR22777">
    <property type="entry name" value="HEMOLYSIN-RELATED"/>
    <property type="match status" value="1"/>
</dbReference>
<dbReference type="SUPFAM" id="SSF54631">
    <property type="entry name" value="CBS-domain pair"/>
    <property type="match status" value="1"/>
</dbReference>
<sequence>MLTEILIVVVLILVNGALAMSELAVVSSRPARLKVLADQGNKGAATAIRLAEDPGKFLSSVQIGITLVGILSGAFSGATLGLRLTDWLESVGVPDNIADVAGVGVVVVLITYASLILGELVPKQVALRNPEGVASRVAQPMAILALIGTPIVWLLDISGKLVLRLLGQSGQTEESVTEEEVRTIIAEATTAGIFETEEHSMISGVMRLADRSARGIMTPRLDVVTIDLQDGYEVSLKAILETSHTKVLVQDGDADSIIGVLTQSDLLPAMAAGQQPDLRSLVRPVPVVMEHADALDVVETMRQSRAQMALVVDEYGHFEGIITYGDVLEVITGVYNEEPGDEPAVVQRKDGSWLVAGWMPVDDFAERFKVPVPKDARYETLAGFILSQLNHMPSIGESFEHNGWHFEVIDLDGHRIDKVLITPVVVPS</sequence>
<reference evidence="13" key="1">
    <citation type="submission" date="2020-12" db="EMBL/GenBank/DDBJ databases">
        <title>Devosia sp. MSA67 isolated from Mo River.</title>
        <authorList>
            <person name="Ma F."/>
            <person name="Zi Z."/>
        </authorList>
    </citation>
    <scope>NUCLEOTIDE SEQUENCE</scope>
    <source>
        <strain evidence="13">MSA67</strain>
    </source>
</reference>
<keyword evidence="14" id="KW-1185">Reference proteome</keyword>
<dbReference type="GO" id="GO:0005886">
    <property type="term" value="C:plasma membrane"/>
    <property type="evidence" value="ECO:0007669"/>
    <property type="project" value="TreeGrafter"/>
</dbReference>
<keyword evidence="4" id="KW-0677">Repeat</keyword>
<name>A0A934J0F3_9HYPH</name>
<dbReference type="InterPro" id="IPR005170">
    <property type="entry name" value="Transptr-assoc_dom"/>
</dbReference>
<dbReference type="Proteomes" id="UP000602124">
    <property type="component" value="Unassembled WGS sequence"/>
</dbReference>
<keyword evidence="3 9" id="KW-0812">Transmembrane</keyword>
<evidence type="ECO:0000256" key="7">
    <source>
        <dbReference type="ARBA" id="ARBA00023136"/>
    </source>
</evidence>
<evidence type="ECO:0000256" key="9">
    <source>
        <dbReference type="PROSITE-ProRule" id="PRU01193"/>
    </source>
</evidence>
<feature type="domain" description="CBS" evidence="11">
    <location>
        <begin position="281"/>
        <end position="342"/>
    </location>
</feature>
<proteinExistence type="inferred from homology"/>
<dbReference type="SMART" id="SM00116">
    <property type="entry name" value="CBS"/>
    <property type="match status" value="2"/>
</dbReference>
<dbReference type="SMART" id="SM01091">
    <property type="entry name" value="CorC_HlyC"/>
    <property type="match status" value="1"/>
</dbReference>
<evidence type="ECO:0000256" key="5">
    <source>
        <dbReference type="ARBA" id="ARBA00022989"/>
    </source>
</evidence>
<dbReference type="FunFam" id="3.30.465.10:FF:000023">
    <property type="entry name" value="Magnesium and cobalt transporter"/>
    <property type="match status" value="1"/>
</dbReference>
<evidence type="ECO:0000256" key="6">
    <source>
        <dbReference type="ARBA" id="ARBA00023122"/>
    </source>
</evidence>
<evidence type="ECO:0000256" key="1">
    <source>
        <dbReference type="ARBA" id="ARBA00004141"/>
    </source>
</evidence>
<evidence type="ECO:0000256" key="8">
    <source>
        <dbReference type="PROSITE-ProRule" id="PRU00703"/>
    </source>
</evidence>
<dbReference type="InterPro" id="IPR044751">
    <property type="entry name" value="Ion_transp-like_CBS"/>
</dbReference>
<dbReference type="PROSITE" id="PS51371">
    <property type="entry name" value="CBS"/>
    <property type="match status" value="2"/>
</dbReference>
<dbReference type="InterPro" id="IPR000644">
    <property type="entry name" value="CBS_dom"/>
</dbReference>
<evidence type="ECO:0000256" key="3">
    <source>
        <dbReference type="ARBA" id="ARBA00022692"/>
    </source>
</evidence>
<keyword evidence="6 8" id="KW-0129">CBS domain</keyword>
<dbReference type="InterPro" id="IPR046342">
    <property type="entry name" value="CBS_dom_sf"/>
</dbReference>
<dbReference type="InterPro" id="IPR036318">
    <property type="entry name" value="FAD-bd_PCMH-like_sf"/>
</dbReference>
<dbReference type="SUPFAM" id="SSF56176">
    <property type="entry name" value="FAD-binding/transporter-associated domain-like"/>
    <property type="match status" value="1"/>
</dbReference>
<evidence type="ECO:0000256" key="2">
    <source>
        <dbReference type="ARBA" id="ARBA00006446"/>
    </source>
</evidence>
<dbReference type="Pfam" id="PF01595">
    <property type="entry name" value="CNNM"/>
    <property type="match status" value="1"/>
</dbReference>
<evidence type="ECO:0000256" key="10">
    <source>
        <dbReference type="SAM" id="Phobius"/>
    </source>
</evidence>
<evidence type="ECO:0000313" key="13">
    <source>
        <dbReference type="EMBL" id="MBJ3785324.1"/>
    </source>
</evidence>
<dbReference type="GO" id="GO:0050660">
    <property type="term" value="F:flavin adenine dinucleotide binding"/>
    <property type="evidence" value="ECO:0007669"/>
    <property type="project" value="InterPro"/>
</dbReference>
<protein>
    <submittedName>
        <fullName evidence="13">HlyC/CorC family transporter</fullName>
    </submittedName>
</protein>
<feature type="transmembrane region" description="Helical" evidence="10">
    <location>
        <begin position="97"/>
        <end position="117"/>
    </location>
</feature>
<comment type="subcellular location">
    <subcellularLocation>
        <location evidence="1">Membrane</location>
        <topology evidence="1">Multi-pass membrane protein</topology>
    </subcellularLocation>
</comment>
<dbReference type="EMBL" id="JAEKMH010000002">
    <property type="protein sequence ID" value="MBJ3785324.1"/>
    <property type="molecule type" value="Genomic_DNA"/>
</dbReference>
<dbReference type="InterPro" id="IPR016169">
    <property type="entry name" value="FAD-bd_PCMH_sub2"/>
</dbReference>
<evidence type="ECO:0000313" key="14">
    <source>
        <dbReference type="Proteomes" id="UP000602124"/>
    </source>
</evidence>
<dbReference type="Gene3D" id="3.10.580.10">
    <property type="entry name" value="CBS-domain"/>
    <property type="match status" value="1"/>
</dbReference>
<organism evidence="13 14">
    <name type="scientific">Devosia sediminis</name>
    <dbReference type="NCBI Taxonomy" id="2798801"/>
    <lineage>
        <taxon>Bacteria</taxon>
        <taxon>Pseudomonadati</taxon>
        <taxon>Pseudomonadota</taxon>
        <taxon>Alphaproteobacteria</taxon>
        <taxon>Hyphomicrobiales</taxon>
        <taxon>Devosiaceae</taxon>
        <taxon>Devosia</taxon>
    </lineage>
</organism>
<feature type="domain" description="CBS" evidence="11">
    <location>
        <begin position="217"/>
        <end position="278"/>
    </location>
</feature>
<evidence type="ECO:0000256" key="4">
    <source>
        <dbReference type="ARBA" id="ARBA00022737"/>
    </source>
</evidence>
<dbReference type="InterPro" id="IPR002550">
    <property type="entry name" value="CNNM"/>
</dbReference>
<feature type="transmembrane region" description="Helical" evidence="10">
    <location>
        <begin position="137"/>
        <end position="155"/>
    </location>
</feature>
<dbReference type="Pfam" id="PF03471">
    <property type="entry name" value="CorC_HlyC"/>
    <property type="match status" value="1"/>
</dbReference>
<comment type="similarity">
    <text evidence="2">Belongs to the UPF0053 family. Hemolysin C subfamily.</text>
</comment>
<dbReference type="Pfam" id="PF00571">
    <property type="entry name" value="CBS"/>
    <property type="match status" value="1"/>
</dbReference>
<feature type="domain" description="CNNM transmembrane" evidence="12">
    <location>
        <begin position="1"/>
        <end position="198"/>
    </location>
</feature>
<keyword evidence="5 9" id="KW-1133">Transmembrane helix</keyword>
<dbReference type="PANTHER" id="PTHR22777:SF17">
    <property type="entry name" value="UPF0053 PROTEIN SLL0260"/>
    <property type="match status" value="1"/>
</dbReference>